<feature type="compositionally biased region" description="Basic and acidic residues" evidence="1">
    <location>
        <begin position="111"/>
        <end position="132"/>
    </location>
</feature>
<gene>
    <name evidence="3" type="primary">HDT2</name>
    <name evidence="3" type="ORF">QJS10_CPA08g00552</name>
</gene>
<sequence>MLEFWGVEVKSGESIKCAPKKKRYLHLSKACLVEPKKEKNDSVQLFVKFDDKKLVLGILSADKCPQISYDVVFEKEYSDISDLFEMDYPVSKENGEDKLKDEVAKLVPVQDEAKADSKSTAKAVAEELKSNESSDDSQDDLLDDDDFDIHSESDKSDSEDESDEDSDDEVEDTPKKAQVGKKREVGSSIKTPAPEKKAKLAVKIPAMDKQKQVPKSGGSVSCKTFNSENVLQSHTKAKHSK</sequence>
<comment type="caution">
    <text evidence="3">The sequence shown here is derived from an EMBL/GenBank/DDBJ whole genome shotgun (WGS) entry which is preliminary data.</text>
</comment>
<dbReference type="InterPro" id="IPR041232">
    <property type="entry name" value="NPL"/>
</dbReference>
<evidence type="ECO:0000256" key="1">
    <source>
        <dbReference type="SAM" id="MobiDB-lite"/>
    </source>
</evidence>
<dbReference type="EMBL" id="JAUJYO010000008">
    <property type="protein sequence ID" value="KAK1309642.1"/>
    <property type="molecule type" value="Genomic_DNA"/>
</dbReference>
<dbReference type="AlphaFoldDB" id="A0AAV9E8J5"/>
<dbReference type="Pfam" id="PF17800">
    <property type="entry name" value="NPL"/>
    <property type="match status" value="1"/>
</dbReference>
<name>A0AAV9E8J5_ACOCL</name>
<dbReference type="Gene3D" id="2.60.120.340">
    <property type="entry name" value="Nucleoplasmin core domain"/>
    <property type="match status" value="1"/>
</dbReference>
<reference evidence="3" key="1">
    <citation type="journal article" date="2023" name="Nat. Commun.">
        <title>Diploid and tetraploid genomes of Acorus and the evolution of monocots.</title>
        <authorList>
            <person name="Ma L."/>
            <person name="Liu K.W."/>
            <person name="Li Z."/>
            <person name="Hsiao Y.Y."/>
            <person name="Qi Y."/>
            <person name="Fu T."/>
            <person name="Tang G.D."/>
            <person name="Zhang D."/>
            <person name="Sun W.H."/>
            <person name="Liu D.K."/>
            <person name="Li Y."/>
            <person name="Chen G.Z."/>
            <person name="Liu X.D."/>
            <person name="Liao X.Y."/>
            <person name="Jiang Y.T."/>
            <person name="Yu X."/>
            <person name="Hao Y."/>
            <person name="Huang J."/>
            <person name="Zhao X.W."/>
            <person name="Ke S."/>
            <person name="Chen Y.Y."/>
            <person name="Wu W.L."/>
            <person name="Hsu J.L."/>
            <person name="Lin Y.F."/>
            <person name="Huang M.D."/>
            <person name="Li C.Y."/>
            <person name="Huang L."/>
            <person name="Wang Z.W."/>
            <person name="Zhao X."/>
            <person name="Zhong W.Y."/>
            <person name="Peng D.H."/>
            <person name="Ahmad S."/>
            <person name="Lan S."/>
            <person name="Zhang J.S."/>
            <person name="Tsai W.C."/>
            <person name="Van de Peer Y."/>
            <person name="Liu Z.J."/>
        </authorList>
    </citation>
    <scope>NUCLEOTIDE SEQUENCE</scope>
    <source>
        <strain evidence="3">CP</strain>
    </source>
</reference>
<reference evidence="3" key="2">
    <citation type="submission" date="2023-06" db="EMBL/GenBank/DDBJ databases">
        <authorList>
            <person name="Ma L."/>
            <person name="Liu K.-W."/>
            <person name="Li Z."/>
            <person name="Hsiao Y.-Y."/>
            <person name="Qi Y."/>
            <person name="Fu T."/>
            <person name="Tang G."/>
            <person name="Zhang D."/>
            <person name="Sun W.-H."/>
            <person name="Liu D.-K."/>
            <person name="Li Y."/>
            <person name="Chen G.-Z."/>
            <person name="Liu X.-D."/>
            <person name="Liao X.-Y."/>
            <person name="Jiang Y.-T."/>
            <person name="Yu X."/>
            <person name="Hao Y."/>
            <person name="Huang J."/>
            <person name="Zhao X.-W."/>
            <person name="Ke S."/>
            <person name="Chen Y.-Y."/>
            <person name="Wu W.-L."/>
            <person name="Hsu J.-L."/>
            <person name="Lin Y.-F."/>
            <person name="Huang M.-D."/>
            <person name="Li C.-Y."/>
            <person name="Huang L."/>
            <person name="Wang Z.-W."/>
            <person name="Zhao X."/>
            <person name="Zhong W.-Y."/>
            <person name="Peng D.-H."/>
            <person name="Ahmad S."/>
            <person name="Lan S."/>
            <person name="Zhang J.-S."/>
            <person name="Tsai W.-C."/>
            <person name="Van De Peer Y."/>
            <person name="Liu Z.-J."/>
        </authorList>
    </citation>
    <scope>NUCLEOTIDE SEQUENCE</scope>
    <source>
        <strain evidence="3">CP</strain>
        <tissue evidence="3">Leaves</tissue>
    </source>
</reference>
<feature type="domain" description="Nucleoplasmin-like" evidence="2">
    <location>
        <begin position="4"/>
        <end position="76"/>
    </location>
</feature>
<feature type="compositionally biased region" description="Polar residues" evidence="1">
    <location>
        <begin position="218"/>
        <end position="234"/>
    </location>
</feature>
<keyword evidence="4" id="KW-1185">Reference proteome</keyword>
<feature type="compositionally biased region" description="Acidic residues" evidence="1">
    <location>
        <begin position="157"/>
        <end position="171"/>
    </location>
</feature>
<feature type="compositionally biased region" description="Acidic residues" evidence="1">
    <location>
        <begin position="133"/>
        <end position="147"/>
    </location>
</feature>
<proteinExistence type="predicted"/>
<organism evidence="3 4">
    <name type="scientific">Acorus calamus</name>
    <name type="common">Sweet flag</name>
    <dbReference type="NCBI Taxonomy" id="4465"/>
    <lineage>
        <taxon>Eukaryota</taxon>
        <taxon>Viridiplantae</taxon>
        <taxon>Streptophyta</taxon>
        <taxon>Embryophyta</taxon>
        <taxon>Tracheophyta</taxon>
        <taxon>Spermatophyta</taxon>
        <taxon>Magnoliopsida</taxon>
        <taxon>Liliopsida</taxon>
        <taxon>Acoraceae</taxon>
        <taxon>Acorus</taxon>
    </lineage>
</organism>
<accession>A0AAV9E8J5</accession>
<protein>
    <submittedName>
        <fullName evidence="3">Histone deacetylase HDT2</fullName>
    </submittedName>
</protein>
<evidence type="ECO:0000313" key="3">
    <source>
        <dbReference type="EMBL" id="KAK1309642.1"/>
    </source>
</evidence>
<feature type="region of interest" description="Disordered" evidence="1">
    <location>
        <begin position="107"/>
        <end position="241"/>
    </location>
</feature>
<dbReference type="Proteomes" id="UP001180020">
    <property type="component" value="Unassembled WGS sequence"/>
</dbReference>
<evidence type="ECO:0000259" key="2">
    <source>
        <dbReference type="Pfam" id="PF17800"/>
    </source>
</evidence>
<evidence type="ECO:0000313" key="4">
    <source>
        <dbReference type="Proteomes" id="UP001180020"/>
    </source>
</evidence>